<evidence type="ECO:0000313" key="2">
    <source>
        <dbReference type="Proteomes" id="UP000294847"/>
    </source>
</evidence>
<sequence length="98" mass="10195">MQFSVAIFALLSALVAAVDDIPSTSTVCESGLLNSCAKSVDGKSRCLVLGGIPLCATKCQDSEWCPDSCKKKQFANGFCTNGDNPCICTNSDPSVAPK</sequence>
<dbReference type="AlphaFoldDB" id="A0A4V1C7N4"/>
<name>A0A4V1C7N4_PYROR</name>
<accession>A0A4V1C7N4</accession>
<dbReference type="Proteomes" id="UP000294847">
    <property type="component" value="Chromosome 6"/>
</dbReference>
<proteinExistence type="predicted"/>
<organism evidence="1 2">
    <name type="scientific">Pyricularia oryzae</name>
    <name type="common">Rice blast fungus</name>
    <name type="synonym">Magnaporthe oryzae</name>
    <dbReference type="NCBI Taxonomy" id="318829"/>
    <lineage>
        <taxon>Eukaryota</taxon>
        <taxon>Fungi</taxon>
        <taxon>Dikarya</taxon>
        <taxon>Ascomycota</taxon>
        <taxon>Pezizomycotina</taxon>
        <taxon>Sordariomycetes</taxon>
        <taxon>Sordariomycetidae</taxon>
        <taxon>Magnaporthales</taxon>
        <taxon>Pyriculariaceae</taxon>
        <taxon>Pyricularia</taxon>
    </lineage>
</organism>
<evidence type="ECO:0000313" key="1">
    <source>
        <dbReference type="EMBL" id="QBZ63998.1"/>
    </source>
</evidence>
<dbReference type="EMBL" id="CP034209">
    <property type="protein sequence ID" value="QBZ63998.1"/>
    <property type="molecule type" value="Genomic_DNA"/>
</dbReference>
<reference evidence="1 2" key="1">
    <citation type="journal article" date="2019" name="Mol. Biol. Evol.">
        <title>Blast fungal genomes show frequent chromosomal changes, gene gains and losses, and effector gene turnover.</title>
        <authorList>
            <person name="Gomez Luciano L.B."/>
            <person name="Jason Tsai I."/>
            <person name="Chuma I."/>
            <person name="Tosa Y."/>
            <person name="Chen Y.H."/>
            <person name="Li J.Y."/>
            <person name="Li M.Y."/>
            <person name="Jade Lu M.Y."/>
            <person name="Nakayashiki H."/>
            <person name="Li W.H."/>
        </authorList>
    </citation>
    <scope>NUCLEOTIDE SEQUENCE [LARGE SCALE GENOMIC DNA]</scope>
    <source>
        <strain evidence="1">MZ5-1-6</strain>
    </source>
</reference>
<gene>
    <name evidence="1" type="ORF">PoMZ_05689</name>
</gene>
<protein>
    <submittedName>
        <fullName evidence="1">Uncharacterized protein</fullName>
    </submittedName>
</protein>